<comment type="caution">
    <text evidence="6">The sequence shown here is derived from an EMBL/GenBank/DDBJ whole genome shotgun (WGS) entry which is preliminary data.</text>
</comment>
<evidence type="ECO:0000256" key="3">
    <source>
        <dbReference type="ARBA" id="ARBA00023125"/>
    </source>
</evidence>
<dbReference type="PRINTS" id="PR00039">
    <property type="entry name" value="HTHLYSR"/>
</dbReference>
<dbReference type="SUPFAM" id="SSF46785">
    <property type="entry name" value="Winged helix' DNA-binding domain"/>
    <property type="match status" value="1"/>
</dbReference>
<dbReference type="PANTHER" id="PTHR30346:SF0">
    <property type="entry name" value="HCA OPERON TRANSCRIPTIONAL ACTIVATOR HCAR"/>
    <property type="match status" value="1"/>
</dbReference>
<dbReference type="Pfam" id="PF00126">
    <property type="entry name" value="HTH_1"/>
    <property type="match status" value="1"/>
</dbReference>
<dbReference type="InterPro" id="IPR036388">
    <property type="entry name" value="WH-like_DNA-bd_sf"/>
</dbReference>
<protein>
    <submittedName>
        <fullName evidence="6">DNA-binding transcriptional LysR family regulator</fullName>
    </submittedName>
</protein>
<dbReference type="Gene3D" id="1.10.10.10">
    <property type="entry name" value="Winged helix-like DNA-binding domain superfamily/Winged helix DNA-binding domain"/>
    <property type="match status" value="1"/>
</dbReference>
<dbReference type="GO" id="GO:0003700">
    <property type="term" value="F:DNA-binding transcription factor activity"/>
    <property type="evidence" value="ECO:0007669"/>
    <property type="project" value="InterPro"/>
</dbReference>
<proteinExistence type="inferred from homology"/>
<dbReference type="InterPro" id="IPR000847">
    <property type="entry name" value="LysR_HTH_N"/>
</dbReference>
<keyword evidence="2" id="KW-0805">Transcription regulation</keyword>
<evidence type="ECO:0000256" key="2">
    <source>
        <dbReference type="ARBA" id="ARBA00023015"/>
    </source>
</evidence>
<dbReference type="Gene3D" id="3.40.190.10">
    <property type="entry name" value="Periplasmic binding protein-like II"/>
    <property type="match status" value="2"/>
</dbReference>
<dbReference type="InterPro" id="IPR036390">
    <property type="entry name" value="WH_DNA-bd_sf"/>
</dbReference>
<dbReference type="GO" id="GO:0032993">
    <property type="term" value="C:protein-DNA complex"/>
    <property type="evidence" value="ECO:0007669"/>
    <property type="project" value="TreeGrafter"/>
</dbReference>
<keyword evidence="4" id="KW-0804">Transcription</keyword>
<evidence type="ECO:0000313" key="6">
    <source>
        <dbReference type="EMBL" id="MCS4280547.1"/>
    </source>
</evidence>
<dbReference type="Proteomes" id="UP001320691">
    <property type="component" value="Unassembled WGS sequence"/>
</dbReference>
<dbReference type="GO" id="GO:0003677">
    <property type="term" value="F:DNA binding"/>
    <property type="evidence" value="ECO:0007669"/>
    <property type="project" value="UniProtKB-KW"/>
</dbReference>
<dbReference type="FunFam" id="1.10.10.10:FF:000001">
    <property type="entry name" value="LysR family transcriptional regulator"/>
    <property type="match status" value="1"/>
</dbReference>
<evidence type="ECO:0000259" key="5">
    <source>
        <dbReference type="PROSITE" id="PS50931"/>
    </source>
</evidence>
<dbReference type="EMBL" id="JANUEK010000006">
    <property type="protein sequence ID" value="MCS4280547.1"/>
    <property type="molecule type" value="Genomic_DNA"/>
</dbReference>
<dbReference type="AlphaFoldDB" id="A0AAW5PIH8"/>
<feature type="domain" description="HTH lysR-type" evidence="5">
    <location>
        <begin position="2"/>
        <end position="59"/>
    </location>
</feature>
<evidence type="ECO:0000256" key="4">
    <source>
        <dbReference type="ARBA" id="ARBA00023163"/>
    </source>
</evidence>
<evidence type="ECO:0000313" key="7">
    <source>
        <dbReference type="Proteomes" id="UP001320691"/>
    </source>
</evidence>
<sequence>MVDLRQLRQFVAVAEELHFHRAAGRLHMSQPPLTAAIRKLEEEIGAELILRGNRTLGLTVAGQTLLAEARLTLQQADHALLATRDAAAGRTGVVRLGYVGSALYGRLPQVIRAFRAQHPQVRLELIEATSAGQLTLLREGRIDAAVLIPPIHDAADMRLQDFDEDRLAIALPRAHPLAQQVTVPVDALAAEPFVLWPAREGQGFHAQVIRLCADAGFNPQVVQEAHGMHAVLSLVAVEAGVAIVPASMAGFRPDEIVYRPITGEAARFALQLCTPASEPAPALRHFLNLATEASPPRRLNGCASPTRAPPAR</sequence>
<dbReference type="InterPro" id="IPR005119">
    <property type="entry name" value="LysR_subst-bd"/>
</dbReference>
<accession>A0AAW5PIH8</accession>
<organism evidence="6 7">
    <name type="scientific">Stenotrophomonas rhizophila</name>
    <dbReference type="NCBI Taxonomy" id="216778"/>
    <lineage>
        <taxon>Bacteria</taxon>
        <taxon>Pseudomonadati</taxon>
        <taxon>Pseudomonadota</taxon>
        <taxon>Gammaproteobacteria</taxon>
        <taxon>Lysobacterales</taxon>
        <taxon>Lysobacteraceae</taxon>
        <taxon>Stenotrophomonas</taxon>
    </lineage>
</organism>
<dbReference type="SUPFAM" id="SSF53850">
    <property type="entry name" value="Periplasmic binding protein-like II"/>
    <property type="match status" value="1"/>
</dbReference>
<dbReference type="Pfam" id="PF03466">
    <property type="entry name" value="LysR_substrate"/>
    <property type="match status" value="1"/>
</dbReference>
<comment type="similarity">
    <text evidence="1">Belongs to the LysR transcriptional regulatory family.</text>
</comment>
<evidence type="ECO:0000256" key="1">
    <source>
        <dbReference type="ARBA" id="ARBA00009437"/>
    </source>
</evidence>
<name>A0AAW5PIH8_9GAMM</name>
<dbReference type="PROSITE" id="PS50931">
    <property type="entry name" value="HTH_LYSR"/>
    <property type="match status" value="1"/>
</dbReference>
<keyword evidence="3 6" id="KW-0238">DNA-binding</keyword>
<dbReference type="PANTHER" id="PTHR30346">
    <property type="entry name" value="TRANSCRIPTIONAL DUAL REGULATOR HCAR-RELATED"/>
    <property type="match status" value="1"/>
</dbReference>
<gene>
    <name evidence="6" type="ORF">M2412_002541</name>
</gene>
<dbReference type="RefSeq" id="WP_259261223.1">
    <property type="nucleotide sequence ID" value="NZ_JANUEK010000006.1"/>
</dbReference>
<dbReference type="CDD" id="cd08414">
    <property type="entry name" value="PBP2_LTTR_aromatics_like"/>
    <property type="match status" value="1"/>
</dbReference>
<reference evidence="6" key="1">
    <citation type="submission" date="2022-08" db="EMBL/GenBank/DDBJ databases">
        <title>Genomic analyses of the natural microbiome of Caenorhabditis elegans.</title>
        <authorList>
            <person name="Samuel B."/>
        </authorList>
    </citation>
    <scope>NUCLEOTIDE SEQUENCE</scope>
    <source>
        <strain evidence="6">BIGb0277</strain>
    </source>
</reference>